<dbReference type="Proteomes" id="UP001244872">
    <property type="component" value="Unassembled WGS sequence"/>
</dbReference>
<proteinExistence type="predicted"/>
<sequence>MRYGNALSTPMITTLNTRDSRRASRLVQRIQTLNSEIRQLLQGQPTFFSCVQDAFNQAFNTLPTPLDLTRTYLKITPADAPPTGPAQALNPLLPTLMEAAVERLVTQHSAHYAQHATRFHLTCDGRDDGSALALTPQAFDGFLDTLASTLAARFNTHVEQFWGAPIDTYDTRTCKQWLAEKRLDLMRAEAELLKTDGLLDVSSELLLLRVMRYPDAASRRALNGYRPCALGVAVKDKLSRDIPLYGAFVLTARDPDDAQVRFEGGEKPLQVRDIAPQANVGNVLLYLPTSGFEAFDSLTGLDRELHRRLNSAIEFGDILALMSHNDRASGLAFHQQQPQGDQFRYLERLESVFSDSLHALHERAQADFTWMIAHYQRQPHGLDPRQLPASLDRVTDLSRAFDASGVLVARHQKKLRRQLQQFLKHASPDDQQRWSSTTQAYADALQQLSVPEGLPSLSQFSDPAAVLSYSNQQLRTRLEDEYGLVTDPDTLIIHTKTYASRPIGSYVVGGKPQPPATGTPVYTTRTLTLTALALENIEWLDLNFTNFAWLTDKDQAPYTALTVAQVKELVRKVNIGDSYEQFLKTRLVSSSEAHADQDRYAQLMALQLRVDAIEAKIAGDFLPDRLDRGYNWVMSALAGPTDDDKRPTVEEHRIIVSSLKLRGERVRGVLVFSTASHSVTSLVVYTPGTANGRLFHEYPDASAMHRDFINHSAWRDYLTARVELSARPRIQNLLKGGANEAVIALSRIAGHFLEEAYQAEASAVINDANAQSTSTQEANLESAATLVTAALDFATLFLPVKVMLPIGLSRSILSIINAVEAAQLGDRTAAAQYIVRALGEMVGAVIDGAIGGARSASRGIATGAKLNPKLALRNKPTGVKPLAGWEDQQIYVQDTATPGAFEAPRHFLQESGRWYSIRRDHDRQVWRLKDPRRAPSAYPGEPLYRTVQGAWEIRSPLIGLFGGSPPTGPETALMDLFPHLDLQQARRVFESFNFPAFNNLEHQMSLVFRLSRAPDQLDVSFAYLQTTQNRFWARLQGADLPSAQTVTAIDPAPGPSRPALPPRRPARSDAERFVDWGQAFAPQTMNPVPGRPGVWRRSQALQDYIKINGRYYAILPGDSVFATQGARTAIVSADLPHSTFAQFEYVVANAPLEQPRLVEYNAHLDTWLIHPQPPLPSSIATHMNRMFPRFDPLARAQLGASLFNTANPPGLTAKGFAHVLNTLQDWTEWTRGAAGTLTQRHALIANDPLALLPTLPRGPGPFEWSLGVSNGFNLIRFDTAGVRPTLVSNLLERPTQINIKTLMRELLTDSHYEVYDSRYSTELIFRRADRPTWYWLTLRKTHSPKLSAKQYNPQTPTPANLEGQRPTLRDALIQARDTGNLLLLIGGVELTGTWGVKPFMFRP</sequence>
<organism evidence="1 2">
    <name type="scientific">Pseudomonas allii</name>
    <dbReference type="NCBI Taxonomy" id="2740531"/>
    <lineage>
        <taxon>Bacteria</taxon>
        <taxon>Pseudomonadati</taxon>
        <taxon>Pseudomonadota</taxon>
        <taxon>Gammaproteobacteria</taxon>
        <taxon>Pseudomonadales</taxon>
        <taxon>Pseudomonadaceae</taxon>
        <taxon>Pseudomonas</taxon>
    </lineage>
</organism>
<evidence type="ECO:0000313" key="2">
    <source>
        <dbReference type="Proteomes" id="UP001244872"/>
    </source>
</evidence>
<protein>
    <submittedName>
        <fullName evidence="1">Uncharacterized protein</fullName>
    </submittedName>
</protein>
<dbReference type="EMBL" id="JAVLRO010000007">
    <property type="protein sequence ID" value="MDR9877446.1"/>
    <property type="molecule type" value="Genomic_DNA"/>
</dbReference>
<keyword evidence="2" id="KW-1185">Reference proteome</keyword>
<comment type="caution">
    <text evidence="1">The sequence shown here is derived from an EMBL/GenBank/DDBJ whole genome shotgun (WGS) entry which is preliminary data.</text>
</comment>
<evidence type="ECO:0000313" key="1">
    <source>
        <dbReference type="EMBL" id="MDR9877446.1"/>
    </source>
</evidence>
<accession>A0ACC6LH52</accession>
<name>A0ACC6LH52_9PSED</name>
<reference evidence="1" key="1">
    <citation type="submission" date="2023-07" db="EMBL/GenBank/DDBJ databases">
        <title>Bioagumentation of soil contaminated with hydrocarbons using Pseudomonas poae 7b strain.</title>
        <authorList>
            <person name="Kumor A."/>
        </authorList>
    </citation>
    <scope>NUCLEOTIDE SEQUENCE</scope>
    <source>
        <strain evidence="1">7b</strain>
    </source>
</reference>
<gene>
    <name evidence="1" type="ORF">RJC98_19865</name>
</gene>